<reference evidence="2 3" key="1">
    <citation type="submission" date="2019-01" db="EMBL/GenBank/DDBJ databases">
        <title>Geovibrio thiophilus DSM 11263, complete genome.</title>
        <authorList>
            <person name="Spring S."/>
            <person name="Bunk B."/>
            <person name="Sproer C."/>
        </authorList>
    </citation>
    <scope>NUCLEOTIDE SEQUENCE [LARGE SCALE GENOMIC DNA]</scope>
    <source>
        <strain evidence="2 3">DSM 11263</strain>
    </source>
</reference>
<dbReference type="Proteomes" id="UP000287502">
    <property type="component" value="Chromosome"/>
</dbReference>
<dbReference type="SUPFAM" id="SSF48452">
    <property type="entry name" value="TPR-like"/>
    <property type="match status" value="1"/>
</dbReference>
<dbReference type="KEGG" id="gtl:EP073_04135"/>
<gene>
    <name evidence="2" type="ORF">EP073_04135</name>
</gene>
<dbReference type="InterPro" id="IPR005534">
    <property type="entry name" value="Curli_assmbl/transp-comp_CsgG"/>
</dbReference>
<sequence>MSGKIMILAVTALLMSGCAPKITESVLMPAGAEGISGIRSVAVIQLYGNYGAKITPSVENVLASAEVQGSRYFTVADRQNLNRIMQEQKLQVSGVADEVTAVKLGRLTGVQGIFTGSAEMSVSTERYTAERSRCSSRDKKGKCTAYVNYTVTCIEKNAEIVFLPKLIDVSTALLAYSDRISSSSTDRTCPDSSIAPASDESLLSAAESGVLNKFRKQIAPYTAGVTFTLMKSDDGIKESEGRKLLKFSLDFAEAGRMDRACEMWLEGSEKYPQSPAFLHNLGLCSEIKADYDKALELYKRADRLTDEPDKVLGAALSRTEMRIQERELLKKQLQ</sequence>
<dbReference type="InterPro" id="IPR011990">
    <property type="entry name" value="TPR-like_helical_dom_sf"/>
</dbReference>
<dbReference type="RefSeq" id="WP_128465911.1">
    <property type="nucleotide sequence ID" value="NZ_CP035108.1"/>
</dbReference>
<proteinExistence type="predicted"/>
<dbReference type="Gene3D" id="1.25.40.10">
    <property type="entry name" value="Tetratricopeptide repeat domain"/>
    <property type="match status" value="1"/>
</dbReference>
<organism evidence="2 3">
    <name type="scientific">Geovibrio thiophilus</name>
    <dbReference type="NCBI Taxonomy" id="139438"/>
    <lineage>
        <taxon>Bacteria</taxon>
        <taxon>Pseudomonadati</taxon>
        <taxon>Deferribacterota</taxon>
        <taxon>Deferribacteres</taxon>
        <taxon>Deferribacterales</taxon>
        <taxon>Geovibrionaceae</taxon>
        <taxon>Geovibrio</taxon>
    </lineage>
</organism>
<keyword evidence="3" id="KW-1185">Reference proteome</keyword>
<dbReference type="Pfam" id="PF03783">
    <property type="entry name" value="CsgG"/>
    <property type="match status" value="1"/>
</dbReference>
<accession>A0A3R5UX51</accession>
<evidence type="ECO:0000313" key="3">
    <source>
        <dbReference type="Proteomes" id="UP000287502"/>
    </source>
</evidence>
<dbReference type="GO" id="GO:0030288">
    <property type="term" value="C:outer membrane-bounded periplasmic space"/>
    <property type="evidence" value="ECO:0007669"/>
    <property type="project" value="InterPro"/>
</dbReference>
<evidence type="ECO:0000313" key="2">
    <source>
        <dbReference type="EMBL" id="QAR32624.1"/>
    </source>
</evidence>
<dbReference type="PROSITE" id="PS51257">
    <property type="entry name" value="PROKAR_LIPOPROTEIN"/>
    <property type="match status" value="1"/>
</dbReference>
<keyword evidence="1" id="KW-0732">Signal</keyword>
<evidence type="ECO:0000256" key="1">
    <source>
        <dbReference type="SAM" id="SignalP"/>
    </source>
</evidence>
<protein>
    <submittedName>
        <fullName evidence="2">Uncharacterized protein</fullName>
    </submittedName>
</protein>
<feature type="signal peptide" evidence="1">
    <location>
        <begin position="1"/>
        <end position="21"/>
    </location>
</feature>
<feature type="chain" id="PRO_5018754019" evidence="1">
    <location>
        <begin position="22"/>
        <end position="334"/>
    </location>
</feature>
<name>A0A3R5UX51_9BACT</name>
<dbReference type="OrthoDB" id="9129757at2"/>
<dbReference type="AlphaFoldDB" id="A0A3R5UX51"/>
<dbReference type="EMBL" id="CP035108">
    <property type="protein sequence ID" value="QAR32624.1"/>
    <property type="molecule type" value="Genomic_DNA"/>
</dbReference>
<dbReference type="Gene3D" id="3.40.50.10610">
    <property type="entry name" value="ABC-type transport auxiliary lipoprotein component"/>
    <property type="match status" value="1"/>
</dbReference>